<comment type="subcellular location">
    <subcellularLocation>
        <location evidence="3">Cytoplasm</location>
        <location evidence="3">Cytosol</location>
    </subcellularLocation>
    <subcellularLocation>
        <location evidence="2">Mitochondrion inner membrane</location>
        <topology evidence="2">Single-pass membrane protein</topology>
    </subcellularLocation>
    <subcellularLocation>
        <location evidence="4">Mitochondrion outer membrane</location>
        <topology evidence="4">Single-pass membrane protein</topology>
    </subcellularLocation>
</comment>
<dbReference type="GO" id="GO:0046872">
    <property type="term" value="F:metal ion binding"/>
    <property type="evidence" value="ECO:0007669"/>
    <property type="project" value="UniProtKB-KW"/>
</dbReference>
<comment type="cofactor">
    <cofactor evidence="1">
        <name>Mg(2+)</name>
        <dbReference type="ChEBI" id="CHEBI:18420"/>
    </cofactor>
</comment>
<comment type="catalytic activity">
    <reaction evidence="18">
        <text>L-seryl-[protein] + ATP = O-phospho-L-seryl-[protein] + ADP + H(+)</text>
        <dbReference type="Rhea" id="RHEA:17989"/>
        <dbReference type="Rhea" id="RHEA-COMP:9863"/>
        <dbReference type="Rhea" id="RHEA-COMP:11604"/>
        <dbReference type="ChEBI" id="CHEBI:15378"/>
        <dbReference type="ChEBI" id="CHEBI:29999"/>
        <dbReference type="ChEBI" id="CHEBI:30616"/>
        <dbReference type="ChEBI" id="CHEBI:83421"/>
        <dbReference type="ChEBI" id="CHEBI:456216"/>
        <dbReference type="EC" id="2.7.11.1"/>
    </reaction>
</comment>
<evidence type="ECO:0000256" key="3">
    <source>
        <dbReference type="ARBA" id="ARBA00004514"/>
    </source>
</evidence>
<feature type="domain" description="Protein kinase" evidence="19">
    <location>
        <begin position="110"/>
        <end position="514"/>
    </location>
</feature>
<dbReference type="Proteomes" id="UP000095285">
    <property type="component" value="Unassembled WGS sequence"/>
</dbReference>
<evidence type="ECO:0000256" key="18">
    <source>
        <dbReference type="ARBA" id="ARBA00048679"/>
    </source>
</evidence>
<keyword evidence="16" id="KW-0496">Mitochondrion</keyword>
<keyword evidence="13" id="KW-0067">ATP-binding</keyword>
<keyword evidence="7" id="KW-0808">Transferase</keyword>
<keyword evidence="8" id="KW-0479">Metal-binding</keyword>
<dbReference type="GO" id="GO:0005829">
    <property type="term" value="C:cytosol"/>
    <property type="evidence" value="ECO:0007669"/>
    <property type="project" value="UniProtKB-SubCell"/>
</dbReference>
<dbReference type="eggNOG" id="KOG4158">
    <property type="taxonomic scope" value="Eukaryota"/>
</dbReference>
<dbReference type="SMART" id="SM00220">
    <property type="entry name" value="S_TKc"/>
    <property type="match status" value="1"/>
</dbReference>
<evidence type="ECO:0000256" key="1">
    <source>
        <dbReference type="ARBA" id="ARBA00001946"/>
    </source>
</evidence>
<evidence type="ECO:0000256" key="12">
    <source>
        <dbReference type="ARBA" id="ARBA00022792"/>
    </source>
</evidence>
<dbReference type="InterPro" id="IPR000719">
    <property type="entry name" value="Prot_kinase_dom"/>
</dbReference>
<dbReference type="GO" id="GO:0005741">
    <property type="term" value="C:mitochondrial outer membrane"/>
    <property type="evidence" value="ECO:0007669"/>
    <property type="project" value="UniProtKB-SubCell"/>
</dbReference>
<evidence type="ECO:0000256" key="10">
    <source>
        <dbReference type="ARBA" id="ARBA00022777"/>
    </source>
</evidence>
<dbReference type="PANTHER" id="PTHR22972">
    <property type="entry name" value="SERINE/THREONINE PROTEIN KINASE"/>
    <property type="match status" value="1"/>
</dbReference>
<reference evidence="21" key="2">
    <citation type="submission" date="2016-11" db="UniProtKB">
        <authorList>
            <consortium name="WormBaseParasite"/>
        </authorList>
    </citation>
    <scope>IDENTIFICATION</scope>
</reference>
<keyword evidence="12" id="KW-0999">Mitochondrion inner membrane</keyword>
<dbReference type="PROSITE" id="PS50011">
    <property type="entry name" value="PROTEIN_KINASE_DOM"/>
    <property type="match status" value="1"/>
</dbReference>
<organism evidence="20 21">
    <name type="scientific">Loa loa</name>
    <name type="common">Eye worm</name>
    <name type="synonym">Filaria loa</name>
    <dbReference type="NCBI Taxonomy" id="7209"/>
    <lineage>
        <taxon>Eukaryota</taxon>
        <taxon>Metazoa</taxon>
        <taxon>Ecdysozoa</taxon>
        <taxon>Nematoda</taxon>
        <taxon>Chromadorea</taxon>
        <taxon>Rhabditida</taxon>
        <taxon>Spirurina</taxon>
        <taxon>Spiruromorpha</taxon>
        <taxon>Filarioidea</taxon>
        <taxon>Onchocercidae</taxon>
        <taxon>Loa</taxon>
    </lineage>
</organism>
<evidence type="ECO:0000256" key="7">
    <source>
        <dbReference type="ARBA" id="ARBA00022679"/>
    </source>
</evidence>
<dbReference type="Pfam" id="PF00069">
    <property type="entry name" value="Pkinase"/>
    <property type="match status" value="1"/>
</dbReference>
<keyword evidence="10" id="KW-0418">Kinase</keyword>
<evidence type="ECO:0000256" key="4">
    <source>
        <dbReference type="ARBA" id="ARBA00004572"/>
    </source>
</evidence>
<evidence type="ECO:0000256" key="15">
    <source>
        <dbReference type="ARBA" id="ARBA00022946"/>
    </source>
</evidence>
<accession>A0A1I7V7J5</accession>
<protein>
    <recommendedName>
        <fullName evidence="5">non-specific serine/threonine protein kinase</fullName>
        <ecNumber evidence="5">2.7.11.1</ecNumber>
    </recommendedName>
</protein>
<evidence type="ECO:0000256" key="11">
    <source>
        <dbReference type="ARBA" id="ARBA00022787"/>
    </source>
</evidence>
<evidence type="ECO:0000256" key="13">
    <source>
        <dbReference type="ARBA" id="ARBA00022840"/>
    </source>
</evidence>
<keyword evidence="6" id="KW-0723">Serine/threonine-protein kinase</keyword>
<keyword evidence="20" id="KW-1185">Reference proteome</keyword>
<dbReference type="GO" id="GO:0042981">
    <property type="term" value="P:regulation of apoptotic process"/>
    <property type="evidence" value="ECO:0007669"/>
    <property type="project" value="TreeGrafter"/>
</dbReference>
<dbReference type="GO" id="GO:0000422">
    <property type="term" value="P:autophagy of mitochondrion"/>
    <property type="evidence" value="ECO:0007669"/>
    <property type="project" value="TreeGrafter"/>
</dbReference>
<dbReference type="InterPro" id="IPR011009">
    <property type="entry name" value="Kinase-like_dom_sf"/>
</dbReference>
<dbReference type="InterPro" id="IPR051511">
    <property type="entry name" value="MitoQC_Scaffold_Kinases"/>
</dbReference>
<evidence type="ECO:0000313" key="21">
    <source>
        <dbReference type="WBParaSite" id="EN70_10743"/>
    </source>
</evidence>
<evidence type="ECO:0000256" key="14">
    <source>
        <dbReference type="ARBA" id="ARBA00022842"/>
    </source>
</evidence>
<comment type="catalytic activity">
    <reaction evidence="17">
        <text>L-threonyl-[protein] + ATP = O-phospho-L-threonyl-[protein] + ADP + H(+)</text>
        <dbReference type="Rhea" id="RHEA:46608"/>
        <dbReference type="Rhea" id="RHEA-COMP:11060"/>
        <dbReference type="Rhea" id="RHEA-COMP:11605"/>
        <dbReference type="ChEBI" id="CHEBI:15378"/>
        <dbReference type="ChEBI" id="CHEBI:30013"/>
        <dbReference type="ChEBI" id="CHEBI:30616"/>
        <dbReference type="ChEBI" id="CHEBI:61977"/>
        <dbReference type="ChEBI" id="CHEBI:456216"/>
        <dbReference type="EC" id="2.7.11.1"/>
    </reaction>
</comment>
<keyword evidence="11" id="KW-1000">Mitochondrion outer membrane</keyword>
<evidence type="ECO:0000256" key="8">
    <source>
        <dbReference type="ARBA" id="ARBA00022723"/>
    </source>
</evidence>
<sequence length="647" mass="74474">MRKFRVPLRFLLKRSGTVILRYGRPVLKSEVLGRGLTLWGRIIIRPLALTGYQKNWRNNHLLGINRRYTSLLKIYSNLEVSERIKKLFLTNARYNSGLRATKVPNRLEDYEIGSNIACGCDAAVYEARIRKLEKAERLPSSISANLPFTSSFLERKQSVTEDPVVAYPYALKIMYNYEFDASERHLWMDMGTELVPLIERPPELTGYMANMSFLPHAHPNIVQMYKAFTDCMPVLEDARRLYPEALPTADFYELIVDEPRTLFIVMRRYRMTLREYVLTHKRNYWFGKVMFGQLLEAIVYLYSHRISHRDIKSDNILLDFDSDGKFFIDFSSSYLTNPKTEETSSLVFQIYYKNKTTYLDDVPHLVLSDFGCALATGIWKVRYDTDTVYLGGNLALRAPEVMIRCAQPAPNNWVDFHMADLWAAATIGYEIFTRQQFLFKTSGLTDIRIQEIQAKTNPFYSRMRSDQYAECELPPLPKKMDCSVKAIIRSMLQIDPNKRPNPSVAANVLSISLFRFGHNLRELFDDCGFDETLFGGKINDLKNAASKTLKALEEKVITSVNDFVLLFAAETILARNIHPNVISTAELQLRATFLSRIDHECIWSALSYFYNRDNLSGNHPTVFTTEMEDLTFAAGDAINSVNNLINP</sequence>
<keyword evidence="12" id="KW-0472">Membrane</keyword>
<dbReference type="EC" id="2.7.11.1" evidence="5"/>
<evidence type="ECO:0000256" key="6">
    <source>
        <dbReference type="ARBA" id="ARBA00022527"/>
    </source>
</evidence>
<name>A0A1I7V7J5_LOALO</name>
<evidence type="ECO:0000256" key="5">
    <source>
        <dbReference type="ARBA" id="ARBA00012513"/>
    </source>
</evidence>
<reference evidence="20" key="1">
    <citation type="submission" date="2012-04" db="EMBL/GenBank/DDBJ databases">
        <title>The Genome Sequence of Loa loa.</title>
        <authorList>
            <consortium name="The Broad Institute Genome Sequencing Platform"/>
            <consortium name="Broad Institute Genome Sequencing Center for Infectious Disease"/>
            <person name="Nutman T.B."/>
            <person name="Fink D.L."/>
            <person name="Russ C."/>
            <person name="Young S."/>
            <person name="Zeng Q."/>
            <person name="Gargeya S."/>
            <person name="Alvarado L."/>
            <person name="Berlin A."/>
            <person name="Chapman S.B."/>
            <person name="Chen Z."/>
            <person name="Freedman E."/>
            <person name="Gellesch M."/>
            <person name="Goldberg J."/>
            <person name="Griggs A."/>
            <person name="Gujja S."/>
            <person name="Heilman E.R."/>
            <person name="Heiman D."/>
            <person name="Howarth C."/>
            <person name="Mehta T."/>
            <person name="Neiman D."/>
            <person name="Pearson M."/>
            <person name="Roberts A."/>
            <person name="Saif S."/>
            <person name="Shea T."/>
            <person name="Shenoy N."/>
            <person name="Sisk P."/>
            <person name="Stolte C."/>
            <person name="Sykes S."/>
            <person name="White J."/>
            <person name="Yandava C."/>
            <person name="Haas B."/>
            <person name="Henn M.R."/>
            <person name="Nusbaum C."/>
            <person name="Birren B."/>
        </authorList>
    </citation>
    <scope>NUCLEOTIDE SEQUENCE [LARGE SCALE GENOMIC DNA]</scope>
</reference>
<dbReference type="GO" id="GO:0090141">
    <property type="term" value="P:positive regulation of mitochondrial fission"/>
    <property type="evidence" value="ECO:0007669"/>
    <property type="project" value="TreeGrafter"/>
</dbReference>
<dbReference type="GO" id="GO:0005524">
    <property type="term" value="F:ATP binding"/>
    <property type="evidence" value="ECO:0007669"/>
    <property type="project" value="UniProtKB-KW"/>
</dbReference>
<keyword evidence="15" id="KW-0809">Transit peptide</keyword>
<proteinExistence type="predicted"/>
<keyword evidence="14" id="KW-0460">Magnesium</keyword>
<evidence type="ECO:0000259" key="19">
    <source>
        <dbReference type="PROSITE" id="PS50011"/>
    </source>
</evidence>
<dbReference type="STRING" id="7209.A0A1I7V7J5"/>
<evidence type="ECO:0000256" key="9">
    <source>
        <dbReference type="ARBA" id="ARBA00022741"/>
    </source>
</evidence>
<evidence type="ECO:0000256" key="16">
    <source>
        <dbReference type="ARBA" id="ARBA00023128"/>
    </source>
</evidence>
<dbReference type="AlphaFoldDB" id="A0A1I7V7J5"/>
<dbReference type="InterPro" id="IPR008271">
    <property type="entry name" value="Ser/Thr_kinase_AS"/>
</dbReference>
<dbReference type="GO" id="GO:0004674">
    <property type="term" value="F:protein serine/threonine kinase activity"/>
    <property type="evidence" value="ECO:0007669"/>
    <property type="project" value="UniProtKB-KW"/>
</dbReference>
<dbReference type="GO" id="GO:0005743">
    <property type="term" value="C:mitochondrial inner membrane"/>
    <property type="evidence" value="ECO:0007669"/>
    <property type="project" value="UniProtKB-SubCell"/>
</dbReference>
<dbReference type="Gene3D" id="1.10.510.10">
    <property type="entry name" value="Transferase(Phosphotransferase) domain 1"/>
    <property type="match status" value="2"/>
</dbReference>
<keyword evidence="9" id="KW-0547">Nucleotide-binding</keyword>
<evidence type="ECO:0000256" key="2">
    <source>
        <dbReference type="ARBA" id="ARBA00004434"/>
    </source>
</evidence>
<dbReference type="WBParaSite" id="EN70_10743">
    <property type="protein sequence ID" value="EN70_10743"/>
    <property type="gene ID" value="EN70_10743"/>
</dbReference>
<dbReference type="PROSITE" id="PS00108">
    <property type="entry name" value="PROTEIN_KINASE_ST"/>
    <property type="match status" value="1"/>
</dbReference>
<evidence type="ECO:0000313" key="20">
    <source>
        <dbReference type="Proteomes" id="UP000095285"/>
    </source>
</evidence>
<dbReference type="PANTHER" id="PTHR22972:SF7">
    <property type="entry name" value="SERINE_THREONINE-PROTEIN KINASE PINK1, MITOCHONDRIAL"/>
    <property type="match status" value="1"/>
</dbReference>
<dbReference type="SUPFAM" id="SSF56112">
    <property type="entry name" value="Protein kinase-like (PK-like)"/>
    <property type="match status" value="1"/>
</dbReference>
<evidence type="ECO:0000256" key="17">
    <source>
        <dbReference type="ARBA" id="ARBA00047899"/>
    </source>
</evidence>